<dbReference type="Gene3D" id="3.40.50.2000">
    <property type="entry name" value="Glycogen Phosphorylase B"/>
    <property type="match status" value="2"/>
</dbReference>
<gene>
    <name evidence="2" type="ordered locus">PSMK_27040</name>
</gene>
<keyword evidence="2" id="KW-0808">Transferase</keyword>
<dbReference type="GO" id="GO:0016757">
    <property type="term" value="F:glycosyltransferase activity"/>
    <property type="evidence" value="ECO:0007669"/>
    <property type="project" value="InterPro"/>
</dbReference>
<feature type="domain" description="Glycosyl transferase family 1" evidence="1">
    <location>
        <begin position="237"/>
        <end position="379"/>
    </location>
</feature>
<evidence type="ECO:0000259" key="1">
    <source>
        <dbReference type="Pfam" id="PF00534"/>
    </source>
</evidence>
<dbReference type="CDD" id="cd03801">
    <property type="entry name" value="GT4_PimA-like"/>
    <property type="match status" value="1"/>
</dbReference>
<dbReference type="InterPro" id="IPR001296">
    <property type="entry name" value="Glyco_trans_1"/>
</dbReference>
<name>I0IHX5_PHYMF</name>
<dbReference type="InterPro" id="IPR050194">
    <property type="entry name" value="Glycosyltransferase_grp1"/>
</dbReference>
<dbReference type="AlphaFoldDB" id="I0IHX5"/>
<dbReference type="PANTHER" id="PTHR45947">
    <property type="entry name" value="SULFOQUINOVOSYL TRANSFERASE SQD2"/>
    <property type="match status" value="1"/>
</dbReference>
<dbReference type="SUPFAM" id="SSF53756">
    <property type="entry name" value="UDP-Glycosyltransferase/glycogen phosphorylase"/>
    <property type="match status" value="1"/>
</dbReference>
<dbReference type="Pfam" id="PF00534">
    <property type="entry name" value="Glycos_transf_1"/>
    <property type="match status" value="1"/>
</dbReference>
<accession>I0IHX5</accession>
<dbReference type="eggNOG" id="COG0438">
    <property type="taxonomic scope" value="Bacteria"/>
</dbReference>
<protein>
    <submittedName>
        <fullName evidence="2">Putative glycosyltransferase</fullName>
    </submittedName>
</protein>
<dbReference type="STRING" id="1142394.PSMK_27040"/>
<dbReference type="KEGG" id="phm:PSMK_27040"/>
<reference evidence="2 3" key="1">
    <citation type="submission" date="2012-02" db="EMBL/GenBank/DDBJ databases">
        <title>Complete genome sequence of Phycisphaera mikurensis NBRC 102666.</title>
        <authorList>
            <person name="Ankai A."/>
            <person name="Hosoyama A."/>
            <person name="Terui Y."/>
            <person name="Sekine M."/>
            <person name="Fukai R."/>
            <person name="Kato Y."/>
            <person name="Nakamura S."/>
            <person name="Yamada-Narita S."/>
            <person name="Kawakoshi A."/>
            <person name="Fukunaga Y."/>
            <person name="Yamazaki S."/>
            <person name="Fujita N."/>
        </authorList>
    </citation>
    <scope>NUCLEOTIDE SEQUENCE [LARGE SCALE GENOMIC DNA]</scope>
    <source>
        <strain evidence="3">NBRC 102666 / KCTC 22515 / FYK2301M01</strain>
    </source>
</reference>
<dbReference type="EMBL" id="AP012338">
    <property type="protein sequence ID" value="BAM04863.1"/>
    <property type="molecule type" value="Genomic_DNA"/>
</dbReference>
<keyword evidence="3" id="KW-1185">Reference proteome</keyword>
<organism evidence="2 3">
    <name type="scientific">Phycisphaera mikurensis (strain NBRC 102666 / KCTC 22515 / FYK2301M01)</name>
    <dbReference type="NCBI Taxonomy" id="1142394"/>
    <lineage>
        <taxon>Bacteria</taxon>
        <taxon>Pseudomonadati</taxon>
        <taxon>Planctomycetota</taxon>
        <taxon>Phycisphaerae</taxon>
        <taxon>Phycisphaerales</taxon>
        <taxon>Phycisphaeraceae</taxon>
        <taxon>Phycisphaera</taxon>
    </lineage>
</organism>
<dbReference type="RefSeq" id="WP_014438076.1">
    <property type="nucleotide sequence ID" value="NC_017080.1"/>
</dbReference>
<dbReference type="PANTHER" id="PTHR45947:SF3">
    <property type="entry name" value="SULFOQUINOVOSYL TRANSFERASE SQD2"/>
    <property type="match status" value="1"/>
</dbReference>
<dbReference type="HOGENOM" id="CLU_052026_0_0_0"/>
<proteinExistence type="predicted"/>
<evidence type="ECO:0000313" key="3">
    <source>
        <dbReference type="Proteomes" id="UP000007881"/>
    </source>
</evidence>
<dbReference type="Proteomes" id="UP000007881">
    <property type="component" value="Chromosome"/>
</dbReference>
<evidence type="ECO:0000313" key="2">
    <source>
        <dbReference type="EMBL" id="BAM04863.1"/>
    </source>
</evidence>
<sequence>MSGVAQQDPLRVLVVAENASKRAGGEAFLPVQWFRRYLERGVDARLLAHDRYADELRELFPEHADRLHFVADAGIGGAFAHRYRTSRLSPPLRRLLYRPPSRVLFLRRLRRAARALVAEHRVQVVHECNPVSPREPGGLWGLGAPLVVGPLNGAIEPMPGFDAVQARVQGPLKRAAMRVAPLLHRVLPGKRRATLVLAANERTRRALPAVRGEVEVFCENGVDLKLWQPEAIREPDAERPIRFAFLGRLVRWKSVDVLFRAMELLAERGIEAELDVYGRGTDEDRLAAAAASSPAADRLHLHGFVRQEDAAETMRGADAFCLPSVQECGGAVVLEAMALGLPVVVTDWGGPAEYVTGAEGFKVGGGSSEELARGFADAMGALATDAGLRRRAGEAGLRRAAEEAFDWDRRADWMIARLRRVVAAGGS</sequence>